<dbReference type="PANTHER" id="PTHR46580">
    <property type="entry name" value="SENSOR KINASE-RELATED"/>
    <property type="match status" value="1"/>
</dbReference>
<dbReference type="Gene3D" id="2.30.30.100">
    <property type="match status" value="5"/>
</dbReference>
<dbReference type="PRINTS" id="PR00313">
    <property type="entry name" value="CABNDNGRPT"/>
</dbReference>
<dbReference type="InterPro" id="IPR001343">
    <property type="entry name" value="Hemolysn_Ca-bd"/>
</dbReference>
<evidence type="ECO:0000256" key="4">
    <source>
        <dbReference type="ARBA" id="ARBA00022525"/>
    </source>
</evidence>
<dbReference type="Pfam" id="PF00353">
    <property type="entry name" value="HemolysinCabind"/>
    <property type="match status" value="1"/>
</dbReference>
<evidence type="ECO:0000256" key="6">
    <source>
        <dbReference type="ARBA" id="ARBA00022737"/>
    </source>
</evidence>
<evidence type="ECO:0000256" key="2">
    <source>
        <dbReference type="ARBA" id="ARBA00004613"/>
    </source>
</evidence>
<dbReference type="SUPFAM" id="SSF141072">
    <property type="entry name" value="CalX-like"/>
    <property type="match status" value="1"/>
</dbReference>
<keyword evidence="5" id="KW-0732">Signal</keyword>
<feature type="domain" description="Cadherin" evidence="8">
    <location>
        <begin position="700"/>
        <end position="809"/>
    </location>
</feature>
<dbReference type="RefSeq" id="WP_311761487.1">
    <property type="nucleotide sequence ID" value="NZ_JAVRQI010000022.1"/>
</dbReference>
<comment type="caution">
    <text evidence="9">The sequence shown here is derived from an EMBL/GenBank/DDBJ whole genome shotgun (WGS) entry which is preliminary data.</text>
</comment>
<dbReference type="InterPro" id="IPR011049">
    <property type="entry name" value="Serralysin-like_metalloprot_C"/>
</dbReference>
<dbReference type="InterPro" id="IPR003644">
    <property type="entry name" value="Calx_beta"/>
</dbReference>
<evidence type="ECO:0000256" key="3">
    <source>
        <dbReference type="ARBA" id="ARBA00005529"/>
    </source>
</evidence>
<evidence type="ECO:0000256" key="5">
    <source>
        <dbReference type="ARBA" id="ARBA00022729"/>
    </source>
</evidence>
<dbReference type="Pfam" id="PF13517">
    <property type="entry name" value="FG-GAP_3"/>
    <property type="match status" value="3"/>
</dbReference>
<proteinExistence type="inferred from homology"/>
<dbReference type="InterPro" id="IPR013517">
    <property type="entry name" value="FG-GAP"/>
</dbReference>
<dbReference type="InterPro" id="IPR013858">
    <property type="entry name" value="Peptidase_M10B_C"/>
</dbReference>
<name>A0ABU3ELT4_9RHOB</name>
<dbReference type="CDD" id="cd11304">
    <property type="entry name" value="Cadherin_repeat"/>
    <property type="match status" value="1"/>
</dbReference>
<evidence type="ECO:0000259" key="8">
    <source>
        <dbReference type="PROSITE" id="PS50268"/>
    </source>
</evidence>
<keyword evidence="7" id="KW-0106">Calcium</keyword>
<dbReference type="Proteomes" id="UP001251085">
    <property type="component" value="Unassembled WGS sequence"/>
</dbReference>
<dbReference type="Gene3D" id="2.60.40.2030">
    <property type="match status" value="1"/>
</dbReference>
<organism evidence="9 10">
    <name type="scientific">Paracoccus broussonetiae</name>
    <dbReference type="NCBI Taxonomy" id="3075834"/>
    <lineage>
        <taxon>Bacteria</taxon>
        <taxon>Pseudomonadati</taxon>
        <taxon>Pseudomonadota</taxon>
        <taxon>Alphaproteobacteria</taxon>
        <taxon>Rhodobacterales</taxon>
        <taxon>Paracoccaceae</taxon>
        <taxon>Paracoccus</taxon>
    </lineage>
</organism>
<dbReference type="InterPro" id="IPR002126">
    <property type="entry name" value="Cadherin-like_dom"/>
</dbReference>
<dbReference type="PROSITE" id="PS00330">
    <property type="entry name" value="HEMOLYSIN_CALCIUM"/>
    <property type="match status" value="1"/>
</dbReference>
<comment type="subcellular location">
    <subcellularLocation>
        <location evidence="2">Secreted</location>
    </subcellularLocation>
</comment>
<dbReference type="Pfam" id="PF08548">
    <property type="entry name" value="Peptidase_M10_C"/>
    <property type="match status" value="1"/>
</dbReference>
<dbReference type="InterPro" id="IPR039005">
    <property type="entry name" value="CSPG_rpt"/>
</dbReference>
<dbReference type="PANTHER" id="PTHR46580:SF4">
    <property type="entry name" value="ATP_GTP-BINDING PROTEIN"/>
    <property type="match status" value="1"/>
</dbReference>
<dbReference type="PROSITE" id="PS51854">
    <property type="entry name" value="CSPG"/>
    <property type="match status" value="1"/>
</dbReference>
<comment type="similarity">
    <text evidence="3">Belongs to the FRAS1 family.</text>
</comment>
<dbReference type="InterPro" id="IPR015919">
    <property type="entry name" value="Cadherin-like_sf"/>
</dbReference>
<evidence type="ECO:0000313" key="9">
    <source>
        <dbReference type="EMBL" id="MDT1064400.1"/>
    </source>
</evidence>
<evidence type="ECO:0000256" key="1">
    <source>
        <dbReference type="ARBA" id="ARBA00001913"/>
    </source>
</evidence>
<dbReference type="InterPro" id="IPR038081">
    <property type="entry name" value="CalX-like_sf"/>
</dbReference>
<dbReference type="PROSITE" id="PS50268">
    <property type="entry name" value="CADHERIN_2"/>
    <property type="match status" value="1"/>
</dbReference>
<dbReference type="InterPro" id="IPR018511">
    <property type="entry name" value="Hemolysin-typ_Ca-bd_CS"/>
</dbReference>
<dbReference type="SUPFAM" id="SSF51120">
    <property type="entry name" value="beta-Roll"/>
    <property type="match status" value="1"/>
</dbReference>
<dbReference type="Gene3D" id="2.150.10.10">
    <property type="entry name" value="Serralysin-like metalloprotease, C-terminal"/>
    <property type="match status" value="1"/>
</dbReference>
<evidence type="ECO:0000256" key="7">
    <source>
        <dbReference type="ARBA" id="ARBA00022837"/>
    </source>
</evidence>
<dbReference type="EMBL" id="JAVRQI010000022">
    <property type="protein sequence ID" value="MDT1064400.1"/>
    <property type="molecule type" value="Genomic_DNA"/>
</dbReference>
<gene>
    <name evidence="9" type="ORF">RM190_21240</name>
</gene>
<keyword evidence="4" id="KW-0964">Secreted</keyword>
<accession>A0ABU3ELT4</accession>
<dbReference type="SUPFAM" id="SSF49313">
    <property type="entry name" value="Cadherin-like"/>
    <property type="match status" value="1"/>
</dbReference>
<sequence length="975" mass="97929">MAIFRTMTTNPTGTNPVSNAVADVNGDGNLDLLVANYISDNVSVLLGDGTGAFAQTGLMPATNGPRSVVTGDLDGDGDIDFLATNLPGNGVTIAMNDGTGGFVTSYTAVGTGPRGIAVGDLDGDGDLDFVTANYSSNNLSVMLNDGHGSFAAAQGSPLTTGGSLPVQMALGDFNGDGRLDLAVTNNSNNSIGILFNNGDGTFAAPVTAATGAGPRGITVGDVDGDGRADLIAVNFSGNSVSVLRNDGTGGFAAPVNFATGNNPYDVKLGDLDGDGDLDMVVSNSGSSSISILFNDGAGNFTPASGLPLPVGISPGGLSLADFDGDGDLDIATSNFGSNTSTILLNTMATYSVTAASANEGTATGSGGYLEFTITRTATSEAESMSFSLGGSAAAGSDYVAPAAMVSFAVGQQSAIVRVAIVPDSQFEADESLTLTLTHADGEGRISATEGAATAIIVNDDVVNRAPSGADHTLSLNEDGSRALVVSDFGFSDPDGHALSAVRITGLPGAGQLTLDGVAVTAGQMVAVADIAAGDLVFRPAANGNGAPYASLTFQVQDNGGTAGGGVDLDPTPNRLTFNVAAVNDAPVLTGDLHATVREGGRYVLTAADIGFSDPDDSGAGVVFRVSAPVHGALLVNGAAAASFTAADIAAGRVSFLHDGSESNSASFRVLVEDGNEDGSVPIARSFGFNVTPVNDAPVLHVSPLVGNLAEDASTAAGIRVATLSVTDPDGGPNHLSLTGADAGLFEIRNGGVWLRAGAALDFETNPALDVTVLLNDPTIGTGPEGRHGLRIAVTDVVEGLTGTAGNDRLVGGSGNETLSGRGGNDVLLGGGGNDVLIGGAGVDTMRGGAGHDSFVFTSVQDSAPGYSGYINNGPLNPLSGTGHRDLILDFTHGQDKIDLSRIDANPALAGDQAFVWRGGGNFSATTADVVFRQFDVTGTDHDRTIVYGDLNHDGRADFQIELAGLVNLNRDDFIL</sequence>
<comment type="cofactor">
    <cofactor evidence="1">
        <name>Ca(2+)</name>
        <dbReference type="ChEBI" id="CHEBI:29108"/>
    </cofactor>
</comment>
<dbReference type="Pfam" id="PF03160">
    <property type="entry name" value="Calx-beta"/>
    <property type="match status" value="1"/>
</dbReference>
<dbReference type="Pfam" id="PF16184">
    <property type="entry name" value="Cadherin_3"/>
    <property type="match status" value="1"/>
</dbReference>
<dbReference type="InterPro" id="IPR028994">
    <property type="entry name" value="Integrin_alpha_N"/>
</dbReference>
<reference evidence="10" key="1">
    <citation type="submission" date="2023-07" db="EMBL/GenBank/DDBJ databases">
        <title>Characterization of two Paracoccaceae strains isolated from Phycosphere and proposal of Xinfangfangia lacusdiani sp. nov.</title>
        <authorList>
            <person name="Deng Y."/>
            <person name="Zhang Y.Q."/>
        </authorList>
    </citation>
    <scope>NUCLEOTIDE SEQUENCE [LARGE SCALE GENOMIC DNA]</scope>
    <source>
        <strain evidence="10">CPCC 101403</strain>
    </source>
</reference>
<keyword evidence="6" id="KW-0677">Repeat</keyword>
<evidence type="ECO:0000313" key="10">
    <source>
        <dbReference type="Proteomes" id="UP001251085"/>
    </source>
</evidence>
<protein>
    <submittedName>
        <fullName evidence="9">FG-GAP-like repeat-containing protein</fullName>
    </submittedName>
</protein>
<dbReference type="SUPFAM" id="SSF69318">
    <property type="entry name" value="Integrin alpha N-terminal domain"/>
    <property type="match status" value="1"/>
</dbReference>
<keyword evidence="10" id="KW-1185">Reference proteome</keyword>